<evidence type="ECO:0000256" key="7">
    <source>
        <dbReference type="SAM" id="Phobius"/>
    </source>
</evidence>
<feature type="transmembrane region" description="Helical" evidence="7">
    <location>
        <begin position="177"/>
        <end position="200"/>
    </location>
</feature>
<reference evidence="8 9" key="1">
    <citation type="journal article" date="2022" name="bioRxiv">
        <title>Genomics of Preaxostyla Flagellates Illuminates Evolutionary Transitions and the Path Towards Mitochondrial Loss.</title>
        <authorList>
            <person name="Novak L.V.F."/>
            <person name="Treitli S.C."/>
            <person name="Pyrih J."/>
            <person name="Halakuc P."/>
            <person name="Pipaliya S.V."/>
            <person name="Vacek V."/>
            <person name="Brzon O."/>
            <person name="Soukal P."/>
            <person name="Eme L."/>
            <person name="Dacks J.B."/>
            <person name="Karnkowska A."/>
            <person name="Elias M."/>
            <person name="Hampl V."/>
        </authorList>
    </citation>
    <scope>NUCLEOTIDE SEQUENCE [LARGE SCALE GENOMIC DNA]</scope>
    <source>
        <strain evidence="8">NAU3</strain>
        <tissue evidence="8">Gut</tissue>
    </source>
</reference>
<gene>
    <name evidence="8" type="ORF">BLNAU_14659</name>
</gene>
<keyword evidence="3" id="KW-0813">Transport</keyword>
<dbReference type="EMBL" id="JARBJD010000136">
    <property type="protein sequence ID" value="KAK2950418.1"/>
    <property type="molecule type" value="Genomic_DNA"/>
</dbReference>
<feature type="transmembrane region" description="Helical" evidence="7">
    <location>
        <begin position="15"/>
        <end position="41"/>
    </location>
</feature>
<organism evidence="8 9">
    <name type="scientific">Blattamonas nauphoetae</name>
    <dbReference type="NCBI Taxonomy" id="2049346"/>
    <lineage>
        <taxon>Eukaryota</taxon>
        <taxon>Metamonada</taxon>
        <taxon>Preaxostyla</taxon>
        <taxon>Oxymonadida</taxon>
        <taxon>Blattamonas</taxon>
    </lineage>
</organism>
<feature type="transmembrane region" description="Helical" evidence="7">
    <location>
        <begin position="144"/>
        <end position="165"/>
    </location>
</feature>
<feature type="transmembrane region" description="Helical" evidence="7">
    <location>
        <begin position="366"/>
        <end position="391"/>
    </location>
</feature>
<dbReference type="InterPro" id="IPR002259">
    <property type="entry name" value="Eqnu_transpt"/>
</dbReference>
<dbReference type="Proteomes" id="UP001281761">
    <property type="component" value="Unassembled WGS sequence"/>
</dbReference>
<evidence type="ECO:0000256" key="2">
    <source>
        <dbReference type="ARBA" id="ARBA00007965"/>
    </source>
</evidence>
<feature type="transmembrane region" description="Helical" evidence="7">
    <location>
        <begin position="340"/>
        <end position="359"/>
    </location>
</feature>
<name>A0ABQ9XGH1_9EUKA</name>
<keyword evidence="5 7" id="KW-1133">Transmembrane helix</keyword>
<keyword evidence="6 7" id="KW-0472">Membrane</keyword>
<feature type="transmembrane region" description="Helical" evidence="7">
    <location>
        <begin position="78"/>
        <end position="100"/>
    </location>
</feature>
<feature type="transmembrane region" description="Helical" evidence="7">
    <location>
        <begin position="53"/>
        <end position="72"/>
    </location>
</feature>
<dbReference type="PANTHER" id="PTHR10332">
    <property type="entry name" value="EQUILIBRATIVE NUCLEOSIDE TRANSPORTER"/>
    <property type="match status" value="1"/>
</dbReference>
<evidence type="ECO:0000313" key="9">
    <source>
        <dbReference type="Proteomes" id="UP001281761"/>
    </source>
</evidence>
<dbReference type="PANTHER" id="PTHR10332:SF88">
    <property type="entry name" value="EQUILIBRATIVE NUCLEOSIDE TRANSPORTER 1, ISOFORM A"/>
    <property type="match status" value="1"/>
</dbReference>
<dbReference type="InterPro" id="IPR036259">
    <property type="entry name" value="MFS_trans_sf"/>
</dbReference>
<evidence type="ECO:0000256" key="1">
    <source>
        <dbReference type="ARBA" id="ARBA00004141"/>
    </source>
</evidence>
<dbReference type="Pfam" id="PF01733">
    <property type="entry name" value="Nucleoside_tran"/>
    <property type="match status" value="1"/>
</dbReference>
<proteinExistence type="inferred from homology"/>
<comment type="subcellular location">
    <subcellularLocation>
        <location evidence="1">Membrane</location>
        <topology evidence="1">Multi-pass membrane protein</topology>
    </subcellularLocation>
</comment>
<comment type="similarity">
    <text evidence="2">Belongs to the SLC29A/ENT transporter (TC 2.A.57) family.</text>
</comment>
<evidence type="ECO:0000256" key="6">
    <source>
        <dbReference type="ARBA" id="ARBA00023136"/>
    </source>
</evidence>
<accession>A0ABQ9XGH1</accession>
<evidence type="ECO:0000256" key="3">
    <source>
        <dbReference type="ARBA" id="ARBA00022448"/>
    </source>
</evidence>
<feature type="transmembrane region" description="Helical" evidence="7">
    <location>
        <begin position="268"/>
        <end position="293"/>
    </location>
</feature>
<dbReference type="PRINTS" id="PR01130">
    <property type="entry name" value="DERENTRNSPRT"/>
</dbReference>
<feature type="transmembrane region" description="Helical" evidence="7">
    <location>
        <begin position="411"/>
        <end position="430"/>
    </location>
</feature>
<protein>
    <submittedName>
        <fullName evidence="8">Equilibrative Nucleoside Transporter</fullName>
    </submittedName>
</protein>
<dbReference type="SUPFAM" id="SSF103473">
    <property type="entry name" value="MFS general substrate transporter"/>
    <property type="match status" value="1"/>
</dbReference>
<feature type="transmembrane region" description="Helical" evidence="7">
    <location>
        <begin position="107"/>
        <end position="138"/>
    </location>
</feature>
<keyword evidence="4 7" id="KW-0812">Transmembrane</keyword>
<keyword evidence="9" id="KW-1185">Reference proteome</keyword>
<evidence type="ECO:0000313" key="8">
    <source>
        <dbReference type="EMBL" id="KAK2950418.1"/>
    </source>
</evidence>
<evidence type="ECO:0000256" key="5">
    <source>
        <dbReference type="ARBA" id="ARBA00022989"/>
    </source>
</evidence>
<sequence>MGVLARHYKEDKFRIMYFVFILLGTAQLSAWNALISAADFFSKRLPTTQAMNLLLIMCNVGCIPVMIITTIFSSDIDYITFTALPLLLMGIVMICTPLICTFLANTYIALVLMMLISFICGVASGITNCSIFGLGAIFSGDASGGIMVGQGIAGLISLIPLVLHLAIPGDNTDISGLIFFSFGSILNILALVSLILFRILPHPRYVIWKHQMAINPSAVPLMQNSPYVDDDISVLSQELVETRASQPLTKLGKAKQFAKETVVVTKKLGWWAVSVFVVYGLTLTLYPSVILAIPPPNGMFATEWSSSLWTHIKINIFCVADFISRWLGDCVAVYKSTRMIVIITFLRFVLAAFLFLALWVKWMRNLVFFIIIYSLFSLSNGYHGTVIMAHANTQCNLSPHELGLGGSVMSMLLNIGIAVGCVLALPLGLIKPIP</sequence>
<evidence type="ECO:0000256" key="4">
    <source>
        <dbReference type="ARBA" id="ARBA00022692"/>
    </source>
</evidence>
<comment type="caution">
    <text evidence="8">The sequence shown here is derived from an EMBL/GenBank/DDBJ whole genome shotgun (WGS) entry which is preliminary data.</text>
</comment>